<evidence type="ECO:0000259" key="6">
    <source>
        <dbReference type="PROSITE" id="PS00624"/>
    </source>
</evidence>
<dbReference type="InterPro" id="IPR036188">
    <property type="entry name" value="FAD/NAD-bd_sf"/>
</dbReference>
<feature type="domain" description="Glucose-methanol-choline oxidoreductase N-terminal" evidence="6">
    <location>
        <begin position="254"/>
        <end position="268"/>
    </location>
</feature>
<dbReference type="AlphaFoldDB" id="A0A2P7S907"/>
<dbReference type="InterPro" id="IPR012132">
    <property type="entry name" value="GMC_OxRdtase"/>
</dbReference>
<dbReference type="Gene3D" id="3.30.560.10">
    <property type="entry name" value="Glucose Oxidase, domain 3"/>
    <property type="match status" value="1"/>
</dbReference>
<dbReference type="SUPFAM" id="SSF51905">
    <property type="entry name" value="FAD/NAD(P)-binding domain"/>
    <property type="match status" value="1"/>
</dbReference>
<dbReference type="InterPro" id="IPR007867">
    <property type="entry name" value="GMC_OxRtase_C"/>
</dbReference>
<evidence type="ECO:0000256" key="3">
    <source>
        <dbReference type="ARBA" id="ARBA00022630"/>
    </source>
</evidence>
<dbReference type="OrthoDB" id="9785276at2"/>
<keyword evidence="3" id="KW-0285">Flavoprotein</keyword>
<protein>
    <submittedName>
        <fullName evidence="7">Pyridoxine 4-oxidase</fullName>
    </submittedName>
</protein>
<dbReference type="PANTHER" id="PTHR11552">
    <property type="entry name" value="GLUCOSE-METHANOL-CHOLINE GMC OXIDOREDUCTASE"/>
    <property type="match status" value="1"/>
</dbReference>
<gene>
    <name evidence="7" type="ORF">C7I85_18570</name>
</gene>
<dbReference type="SUPFAM" id="SSF54373">
    <property type="entry name" value="FAD-linked reductases, C-terminal domain"/>
    <property type="match status" value="1"/>
</dbReference>
<dbReference type="RefSeq" id="WP_106725487.1">
    <property type="nucleotide sequence ID" value="NZ_PXYL01000009.1"/>
</dbReference>
<dbReference type="InterPro" id="IPR000172">
    <property type="entry name" value="GMC_OxRdtase_N"/>
</dbReference>
<dbReference type="Pfam" id="PF05199">
    <property type="entry name" value="GMC_oxred_C"/>
    <property type="match status" value="1"/>
</dbReference>
<feature type="binding site" evidence="5">
    <location>
        <position position="83"/>
    </location>
    <ligand>
        <name>FAD</name>
        <dbReference type="ChEBI" id="CHEBI:57692"/>
    </ligand>
</feature>
<dbReference type="EMBL" id="PXYL01000009">
    <property type="protein sequence ID" value="PSJ58954.1"/>
    <property type="molecule type" value="Genomic_DNA"/>
</dbReference>
<dbReference type="PANTHER" id="PTHR11552:SF147">
    <property type="entry name" value="CHOLINE DEHYDROGENASE, MITOCHONDRIAL"/>
    <property type="match status" value="1"/>
</dbReference>
<organism evidence="7 8">
    <name type="scientific">Pseudaminobacter soli</name>
    <name type="common">ex Li et al. 2025</name>
    <dbReference type="NCBI Taxonomy" id="1295366"/>
    <lineage>
        <taxon>Bacteria</taxon>
        <taxon>Pseudomonadati</taxon>
        <taxon>Pseudomonadota</taxon>
        <taxon>Alphaproteobacteria</taxon>
        <taxon>Hyphomicrobiales</taxon>
        <taxon>Phyllobacteriaceae</taxon>
        <taxon>Pseudaminobacter</taxon>
    </lineage>
</organism>
<dbReference type="Pfam" id="PF00732">
    <property type="entry name" value="GMC_oxred_N"/>
    <property type="match status" value="1"/>
</dbReference>
<comment type="similarity">
    <text evidence="2">Belongs to the GMC oxidoreductase family.</text>
</comment>
<proteinExistence type="inferred from homology"/>
<evidence type="ECO:0000313" key="8">
    <source>
        <dbReference type="Proteomes" id="UP000240653"/>
    </source>
</evidence>
<dbReference type="GO" id="GO:0016614">
    <property type="term" value="F:oxidoreductase activity, acting on CH-OH group of donors"/>
    <property type="evidence" value="ECO:0007669"/>
    <property type="project" value="InterPro"/>
</dbReference>
<sequence length="512" mass="54741">MTRHFDVLVVGAGSAGSAIASRLSEDATCRVGLIEAGHMPADPDIADPLKWTQIQGRDYDWAYRTTPQPFTANRVHEWPRGKVVGGSSCLHAMAYVRGHPDDFVPWEKAGGARWSYEGLLPYFKRSEAFAAFPAASRGNTGPLDVILPEEAVSPIARAYMAAGNALGAPKISDHNTSPLNGTTPNSLNIRDGRRLSVADAYLTPEVLARRNLTLLNGYEIERIEFNGTRAAGVLAVVDRIAERVSADRVVLCAGAISSPLILMRSGIGDPEALRSAGIHCHIESREVGANLQDHLLALGNVYRSKKPVPPSRLQHSESLMYLHSKDVTRAYGSPDIVLGCVVAPSAAEGLEAPAYGSAYTILCGVTHPTSRGRILPGGPTRSDTPIIDPHYLETEYDRLTFRTALKIAREVGHHSALAEWRDVEIQPGPAAHTDAALDDFIARAASTHHHPCGTCRMGGDDNAVVDPSLRVKGLENVFVVDASIIPQIPSGPINAAVVAIAESWAASAPSLA</sequence>
<reference evidence="7 8" key="1">
    <citation type="submission" date="2018-03" db="EMBL/GenBank/DDBJ databases">
        <title>The draft genome of Mesorhizobium soli JCM 19897.</title>
        <authorList>
            <person name="Li L."/>
            <person name="Liu L."/>
            <person name="Liang L."/>
            <person name="Wang T."/>
            <person name="Zhang X."/>
        </authorList>
    </citation>
    <scope>NUCLEOTIDE SEQUENCE [LARGE SCALE GENOMIC DNA]</scope>
    <source>
        <strain evidence="7 8">JCM 19897</strain>
    </source>
</reference>
<keyword evidence="4 5" id="KW-0274">FAD</keyword>
<evidence type="ECO:0000256" key="1">
    <source>
        <dbReference type="ARBA" id="ARBA00001974"/>
    </source>
</evidence>
<comment type="caution">
    <text evidence="7">The sequence shown here is derived from an EMBL/GenBank/DDBJ whole genome shotgun (WGS) entry which is preliminary data.</text>
</comment>
<evidence type="ECO:0000256" key="5">
    <source>
        <dbReference type="PIRSR" id="PIRSR000137-2"/>
    </source>
</evidence>
<dbReference type="PIRSF" id="PIRSF000137">
    <property type="entry name" value="Alcohol_oxidase"/>
    <property type="match status" value="1"/>
</dbReference>
<name>A0A2P7S907_9HYPH</name>
<evidence type="ECO:0000256" key="2">
    <source>
        <dbReference type="ARBA" id="ARBA00010790"/>
    </source>
</evidence>
<dbReference type="GO" id="GO:0050660">
    <property type="term" value="F:flavin adenine dinucleotide binding"/>
    <property type="evidence" value="ECO:0007669"/>
    <property type="project" value="InterPro"/>
</dbReference>
<evidence type="ECO:0000313" key="7">
    <source>
        <dbReference type="EMBL" id="PSJ58954.1"/>
    </source>
</evidence>
<comment type="cofactor">
    <cofactor evidence="1 5">
        <name>FAD</name>
        <dbReference type="ChEBI" id="CHEBI:57692"/>
    </cofactor>
</comment>
<evidence type="ECO:0000256" key="4">
    <source>
        <dbReference type="ARBA" id="ARBA00022827"/>
    </source>
</evidence>
<accession>A0A2P7S907</accession>
<keyword evidence="8" id="KW-1185">Reference proteome</keyword>
<dbReference type="Gene3D" id="3.50.50.60">
    <property type="entry name" value="FAD/NAD(P)-binding domain"/>
    <property type="match status" value="1"/>
</dbReference>
<dbReference type="Proteomes" id="UP000240653">
    <property type="component" value="Unassembled WGS sequence"/>
</dbReference>
<dbReference type="PROSITE" id="PS00624">
    <property type="entry name" value="GMC_OXRED_2"/>
    <property type="match status" value="1"/>
</dbReference>